<evidence type="ECO:0000313" key="2">
    <source>
        <dbReference type="Proteomes" id="UP000887566"/>
    </source>
</evidence>
<keyword evidence="2" id="KW-1185">Reference proteome</keyword>
<protein>
    <submittedName>
        <fullName evidence="3">Uncharacterized protein</fullName>
    </submittedName>
</protein>
<evidence type="ECO:0000313" key="3">
    <source>
        <dbReference type="WBParaSite" id="PSAMB.scaffold1210size34287.g11672.t1"/>
    </source>
</evidence>
<evidence type="ECO:0000256" key="1">
    <source>
        <dbReference type="SAM" id="MobiDB-lite"/>
    </source>
</evidence>
<sequence length="218" mass="23820">MRHKSDKSSKKLSCKRDARQNEPRPQSVLTAHPLVRPPADCRCSSTNMAAVSNTLFYAFFLVIVFAHQSAATAKTIEISPRISVNCSDLACDFNLEIEEQAVQFVDPTVLKDDVKYLMDALANVANLTAAANQTSYDFFNLSNSTYNQGMASVTAVQQNASNVETEVDAYASMVSGWKTDAYRYLCEARCFENGVDSSDYCATACASDTPPPSSFLGN</sequence>
<dbReference type="WBParaSite" id="PSAMB.scaffold1210size34287.g11672.t1">
    <property type="protein sequence ID" value="PSAMB.scaffold1210size34287.g11672.t1"/>
    <property type="gene ID" value="PSAMB.scaffold1210size34287.g11672"/>
</dbReference>
<accession>A0A914URX5</accession>
<name>A0A914URX5_9BILA</name>
<reference evidence="3" key="1">
    <citation type="submission" date="2022-11" db="UniProtKB">
        <authorList>
            <consortium name="WormBaseParasite"/>
        </authorList>
    </citation>
    <scope>IDENTIFICATION</scope>
</reference>
<dbReference type="Proteomes" id="UP000887566">
    <property type="component" value="Unplaced"/>
</dbReference>
<proteinExistence type="predicted"/>
<feature type="region of interest" description="Disordered" evidence="1">
    <location>
        <begin position="1"/>
        <end position="31"/>
    </location>
</feature>
<dbReference type="AlphaFoldDB" id="A0A914URX5"/>
<organism evidence="2 3">
    <name type="scientific">Plectus sambesii</name>
    <dbReference type="NCBI Taxonomy" id="2011161"/>
    <lineage>
        <taxon>Eukaryota</taxon>
        <taxon>Metazoa</taxon>
        <taxon>Ecdysozoa</taxon>
        <taxon>Nematoda</taxon>
        <taxon>Chromadorea</taxon>
        <taxon>Plectida</taxon>
        <taxon>Plectina</taxon>
        <taxon>Plectoidea</taxon>
        <taxon>Plectidae</taxon>
        <taxon>Plectus</taxon>
    </lineage>
</organism>
<feature type="compositionally biased region" description="Basic and acidic residues" evidence="1">
    <location>
        <begin position="1"/>
        <end position="22"/>
    </location>
</feature>